<keyword evidence="2" id="KW-0479">Metal-binding</keyword>
<comment type="caution">
    <text evidence="6">The sequence shown here is derived from an EMBL/GenBank/DDBJ whole genome shotgun (WGS) entry which is preliminary data.</text>
</comment>
<evidence type="ECO:0000313" key="6">
    <source>
        <dbReference type="EMBL" id="CAB4028630.1"/>
    </source>
</evidence>
<keyword evidence="4" id="KW-0862">Zinc</keyword>
<name>A0A7D9L9N6_PARCT</name>
<comment type="cofactor">
    <cofactor evidence="1">
        <name>a divalent metal cation</name>
        <dbReference type="ChEBI" id="CHEBI:60240"/>
    </cofactor>
</comment>
<organism evidence="6 7">
    <name type="scientific">Paramuricea clavata</name>
    <name type="common">Red gorgonian</name>
    <name type="synonym">Violescent sea-whip</name>
    <dbReference type="NCBI Taxonomy" id="317549"/>
    <lineage>
        <taxon>Eukaryota</taxon>
        <taxon>Metazoa</taxon>
        <taxon>Cnidaria</taxon>
        <taxon>Anthozoa</taxon>
        <taxon>Octocorallia</taxon>
        <taxon>Malacalcyonacea</taxon>
        <taxon>Plexauridae</taxon>
        <taxon>Paramuricea</taxon>
    </lineage>
</organism>
<dbReference type="Pfam" id="PF05485">
    <property type="entry name" value="THAP"/>
    <property type="match status" value="1"/>
</dbReference>
<reference evidence="6" key="1">
    <citation type="submission" date="2020-04" db="EMBL/GenBank/DDBJ databases">
        <authorList>
            <person name="Alioto T."/>
            <person name="Alioto T."/>
            <person name="Gomez Garrido J."/>
        </authorList>
    </citation>
    <scope>NUCLEOTIDE SEQUENCE</scope>
    <source>
        <strain evidence="6">A484AB</strain>
    </source>
</reference>
<protein>
    <submittedName>
        <fullName evidence="6">Uncharacterized protein</fullName>
    </submittedName>
</protein>
<evidence type="ECO:0000256" key="4">
    <source>
        <dbReference type="ARBA" id="ARBA00022833"/>
    </source>
</evidence>
<dbReference type="SUPFAM" id="SSF57716">
    <property type="entry name" value="Glucocorticoid receptor-like (DNA-binding domain)"/>
    <property type="match status" value="1"/>
</dbReference>
<dbReference type="AlphaFoldDB" id="A0A7D9L9N6"/>
<evidence type="ECO:0000256" key="5">
    <source>
        <dbReference type="ARBA" id="ARBA00023125"/>
    </source>
</evidence>
<dbReference type="Pfam" id="PF13359">
    <property type="entry name" value="DDE_Tnp_4"/>
    <property type="match status" value="1"/>
</dbReference>
<dbReference type="PROSITE" id="PS50950">
    <property type="entry name" value="ZF_THAP"/>
    <property type="match status" value="1"/>
</dbReference>
<dbReference type="PANTHER" id="PTHR23080">
    <property type="entry name" value="THAP DOMAIN PROTEIN"/>
    <property type="match status" value="1"/>
</dbReference>
<sequence length="355" mass="39977">MVKRCAWGTCNTDSRYPERSIKDGIPVTFHPFPSERKFKKRRESWIRACCRADGFVCTKDSYVCSLHFVGKKGPTEKYPDPIPATASRDKIMRLGRKRKAPTERFAHGKKFRTPTDRLAAESMLLLSSAKSDAVDALLSLCDARQDSDICKNSDASSSLCDARLQDPSCEESLTDEGQDREIKGPTNCATQTNVTLDHLTVYSDSQMISPKKMSKHLFMQNVENPKNSMHYTGLEVSVLHALHNLIKDKSARMHMWKGEKKKNKKFVGEHYLKTKLIAPPIMRKGVASSAASTMTRRIAASRIHVERVIRKLKCFGILRGVIPLTLKSYVSSIVKVCSAIVNLERSIINEKEDDL</sequence>
<dbReference type="InterPro" id="IPR006612">
    <property type="entry name" value="THAP_Znf"/>
</dbReference>
<dbReference type="Proteomes" id="UP001152795">
    <property type="component" value="Unassembled WGS sequence"/>
</dbReference>
<keyword evidence="7" id="KW-1185">Reference proteome</keyword>
<evidence type="ECO:0000256" key="1">
    <source>
        <dbReference type="ARBA" id="ARBA00001968"/>
    </source>
</evidence>
<keyword evidence="3" id="KW-0863">Zinc-finger</keyword>
<dbReference type="OrthoDB" id="6127265at2759"/>
<dbReference type="EMBL" id="CACRXK020015613">
    <property type="protein sequence ID" value="CAB4028630.1"/>
    <property type="molecule type" value="Genomic_DNA"/>
</dbReference>
<dbReference type="InterPro" id="IPR027806">
    <property type="entry name" value="HARBI1_dom"/>
</dbReference>
<evidence type="ECO:0000256" key="2">
    <source>
        <dbReference type="ARBA" id="ARBA00022723"/>
    </source>
</evidence>
<evidence type="ECO:0000313" key="7">
    <source>
        <dbReference type="Proteomes" id="UP001152795"/>
    </source>
</evidence>
<gene>
    <name evidence="6" type="ORF">PACLA_8A044976</name>
</gene>
<dbReference type="GO" id="GO:0008270">
    <property type="term" value="F:zinc ion binding"/>
    <property type="evidence" value="ECO:0007669"/>
    <property type="project" value="UniProtKB-KW"/>
</dbReference>
<proteinExistence type="predicted"/>
<evidence type="ECO:0000256" key="3">
    <source>
        <dbReference type="ARBA" id="ARBA00022771"/>
    </source>
</evidence>
<dbReference type="GO" id="GO:0003677">
    <property type="term" value="F:DNA binding"/>
    <property type="evidence" value="ECO:0007669"/>
    <property type="project" value="UniProtKB-UniRule"/>
</dbReference>
<accession>A0A7D9L9N6</accession>
<keyword evidence="5" id="KW-0238">DNA-binding</keyword>